<proteinExistence type="predicted"/>
<evidence type="ECO:0000313" key="3">
    <source>
        <dbReference type="EMBL" id="KAK7407983.1"/>
    </source>
</evidence>
<dbReference type="Pfam" id="PF23232">
    <property type="entry name" value="AAA_lid_13"/>
    <property type="match status" value="1"/>
</dbReference>
<dbReference type="EMBL" id="JAZAVJ010000203">
    <property type="protein sequence ID" value="KAK7407983.1"/>
    <property type="molecule type" value="Genomic_DNA"/>
</dbReference>
<dbReference type="SUPFAM" id="SSF52540">
    <property type="entry name" value="P-loop containing nucleoside triphosphate hydrolases"/>
    <property type="match status" value="1"/>
</dbReference>
<feature type="compositionally biased region" description="Basic residues" evidence="1">
    <location>
        <begin position="463"/>
        <end position="475"/>
    </location>
</feature>
<dbReference type="PANTHER" id="PTHR46411:SF2">
    <property type="entry name" value="AAA+ ATPASE DOMAIN-CONTAINING PROTEIN"/>
    <property type="match status" value="1"/>
</dbReference>
<dbReference type="Proteomes" id="UP001498476">
    <property type="component" value="Unassembled WGS sequence"/>
</dbReference>
<reference evidence="3 4" key="1">
    <citation type="journal article" date="2025" name="Microbiol. Resour. Announc.">
        <title>Draft genome sequences for Neonectria magnoliae and Neonectria punicea, canker pathogens of Liriodendron tulipifera and Acer saccharum in West Virginia.</title>
        <authorList>
            <person name="Petronek H.M."/>
            <person name="Kasson M.T."/>
            <person name="Metheny A.M."/>
            <person name="Stauder C.M."/>
            <person name="Lovett B."/>
            <person name="Lynch S.C."/>
            <person name="Garnas J.R."/>
            <person name="Kasson L.R."/>
            <person name="Stajich J.E."/>
        </authorList>
    </citation>
    <scope>NUCLEOTIDE SEQUENCE [LARGE SCALE GENOMIC DNA]</scope>
    <source>
        <strain evidence="3 4">NRRL 64653</strain>
    </source>
</reference>
<evidence type="ECO:0000313" key="4">
    <source>
        <dbReference type="Proteomes" id="UP001498476"/>
    </source>
</evidence>
<organism evidence="3 4">
    <name type="scientific">Neonectria punicea</name>
    <dbReference type="NCBI Taxonomy" id="979145"/>
    <lineage>
        <taxon>Eukaryota</taxon>
        <taxon>Fungi</taxon>
        <taxon>Dikarya</taxon>
        <taxon>Ascomycota</taxon>
        <taxon>Pezizomycotina</taxon>
        <taxon>Sordariomycetes</taxon>
        <taxon>Hypocreomycetidae</taxon>
        <taxon>Hypocreales</taxon>
        <taxon>Nectriaceae</taxon>
        <taxon>Neonectria</taxon>
    </lineage>
</organism>
<comment type="caution">
    <text evidence="3">The sequence shown here is derived from an EMBL/GenBank/DDBJ whole genome shotgun (WGS) entry which is preliminary data.</text>
</comment>
<sequence length="497" mass="56345">MTTVSHWSTDGLTVGDVEKVSCPVIVDLELAAQSGIFKLPSCGRNLDGIRKFWLPPINQHEVNEIYAPYSLRHTRLRKEDLYLKVQKLAFQGACLGATKFMDELDESSRNGNIKELLQCMQSDDNVMLLPGVIVAFALRNRKWVQLDLENIEPNEMAAGWDDLVLPVGHKQMVQAMVESHTAGSRQSGKNFEADLVQEKGGLGYNPQDVERYLEKLFGLAHKWGCVLLLDKADIFLAKRTKDNLERNVFLRAIEYYQGILFITTNRVGAIDDAFRSRLHLALYYPPLSKKKSLKIWKMNLRRLKERSEGRIEEGKPGIIVQQKKILAFADASFDVLHWNGRQIRNAFQTALSLAEFKVRDSENPVPVVGKDEFRTIGISLEQFDMYLKQTHGLAEDHIAQRDRVRVDTVNLKGRLKKIFDSESSDSDSDLGSGDEDDADSERKGDNDGDDSGSSDESSDNDAKKRKKKSKSKGKSKANANDKLKERKEKRRKRRDSS</sequence>
<feature type="compositionally biased region" description="Basic residues" evidence="1">
    <location>
        <begin position="487"/>
        <end position="497"/>
    </location>
</feature>
<name>A0ABR1GR87_9HYPO</name>
<feature type="domain" description="AAA+ ATPase lid" evidence="2">
    <location>
        <begin position="287"/>
        <end position="392"/>
    </location>
</feature>
<gene>
    <name evidence="3" type="ORF">QQX98_009854</name>
</gene>
<evidence type="ECO:0000256" key="1">
    <source>
        <dbReference type="SAM" id="MobiDB-lite"/>
    </source>
</evidence>
<feature type="compositionally biased region" description="Acidic residues" evidence="1">
    <location>
        <begin position="447"/>
        <end position="459"/>
    </location>
</feature>
<dbReference type="InterPro" id="IPR027417">
    <property type="entry name" value="P-loop_NTPase"/>
</dbReference>
<feature type="compositionally biased region" description="Acidic residues" evidence="1">
    <location>
        <begin position="422"/>
        <end position="439"/>
    </location>
</feature>
<feature type="region of interest" description="Disordered" evidence="1">
    <location>
        <begin position="421"/>
        <end position="497"/>
    </location>
</feature>
<dbReference type="Gene3D" id="3.40.50.300">
    <property type="entry name" value="P-loop containing nucleotide triphosphate hydrolases"/>
    <property type="match status" value="1"/>
</dbReference>
<protein>
    <recommendedName>
        <fullName evidence="2">AAA+ ATPase lid domain-containing protein</fullName>
    </recommendedName>
</protein>
<evidence type="ECO:0000259" key="2">
    <source>
        <dbReference type="Pfam" id="PF23232"/>
    </source>
</evidence>
<dbReference type="PANTHER" id="PTHR46411">
    <property type="entry name" value="FAMILY ATPASE, PUTATIVE-RELATED"/>
    <property type="match status" value="1"/>
</dbReference>
<dbReference type="InterPro" id="IPR056599">
    <property type="entry name" value="AAA_lid_fung"/>
</dbReference>
<keyword evidence="4" id="KW-1185">Reference proteome</keyword>
<accession>A0ABR1GR87</accession>